<dbReference type="Proteomes" id="UP000077266">
    <property type="component" value="Unassembled WGS sequence"/>
</dbReference>
<protein>
    <submittedName>
        <fullName evidence="2">Uncharacterized protein</fullName>
    </submittedName>
</protein>
<dbReference type="EMBL" id="KV426192">
    <property type="protein sequence ID" value="KZV85329.1"/>
    <property type="molecule type" value="Genomic_DNA"/>
</dbReference>
<keyword evidence="3" id="KW-1185">Reference proteome</keyword>
<organism evidence="2 3">
    <name type="scientific">Exidia glandulosa HHB12029</name>
    <dbReference type="NCBI Taxonomy" id="1314781"/>
    <lineage>
        <taxon>Eukaryota</taxon>
        <taxon>Fungi</taxon>
        <taxon>Dikarya</taxon>
        <taxon>Basidiomycota</taxon>
        <taxon>Agaricomycotina</taxon>
        <taxon>Agaricomycetes</taxon>
        <taxon>Auriculariales</taxon>
        <taxon>Exidiaceae</taxon>
        <taxon>Exidia</taxon>
    </lineage>
</organism>
<dbReference type="InParanoid" id="A0A165ZRV9"/>
<feature type="compositionally biased region" description="Polar residues" evidence="1">
    <location>
        <begin position="106"/>
        <end position="121"/>
    </location>
</feature>
<gene>
    <name evidence="2" type="ORF">EXIGLDRAFT_726287</name>
</gene>
<evidence type="ECO:0000256" key="1">
    <source>
        <dbReference type="SAM" id="MobiDB-lite"/>
    </source>
</evidence>
<proteinExistence type="predicted"/>
<evidence type="ECO:0000313" key="2">
    <source>
        <dbReference type="EMBL" id="KZV85329.1"/>
    </source>
</evidence>
<feature type="region of interest" description="Disordered" evidence="1">
    <location>
        <begin position="56"/>
        <end position="123"/>
    </location>
</feature>
<accession>A0A165ZRV9</accession>
<evidence type="ECO:0000313" key="3">
    <source>
        <dbReference type="Proteomes" id="UP000077266"/>
    </source>
</evidence>
<dbReference type="AlphaFoldDB" id="A0A165ZRV9"/>
<name>A0A165ZRV9_EXIGL</name>
<reference evidence="2 3" key="1">
    <citation type="journal article" date="2016" name="Mol. Biol. Evol.">
        <title>Comparative Genomics of Early-Diverging Mushroom-Forming Fungi Provides Insights into the Origins of Lignocellulose Decay Capabilities.</title>
        <authorList>
            <person name="Nagy L.G."/>
            <person name="Riley R."/>
            <person name="Tritt A."/>
            <person name="Adam C."/>
            <person name="Daum C."/>
            <person name="Floudas D."/>
            <person name="Sun H."/>
            <person name="Yadav J.S."/>
            <person name="Pangilinan J."/>
            <person name="Larsson K.H."/>
            <person name="Matsuura K."/>
            <person name="Barry K."/>
            <person name="Labutti K."/>
            <person name="Kuo R."/>
            <person name="Ohm R.A."/>
            <person name="Bhattacharya S.S."/>
            <person name="Shirouzu T."/>
            <person name="Yoshinaga Y."/>
            <person name="Martin F.M."/>
            <person name="Grigoriev I.V."/>
            <person name="Hibbett D.S."/>
        </authorList>
    </citation>
    <scope>NUCLEOTIDE SEQUENCE [LARGE SCALE GENOMIC DNA]</scope>
    <source>
        <strain evidence="2 3">HHB12029</strain>
    </source>
</reference>
<sequence length="137" mass="16140">MPRARTWVMALWKRWMLWRDGRDEQTWSREVRTPPLSRKFCQWLTLVLGNYAERQSGELKAKSSVHSYPRRRGRRQHPRMGTRTFKPKSSRPPTPGHHDVGPRNPATMSSTKPQTGNSGSYLQRRIVLTLYRAQRRG</sequence>
<feature type="compositionally biased region" description="Basic residues" evidence="1">
    <location>
        <begin position="68"/>
        <end position="89"/>
    </location>
</feature>